<dbReference type="EMBL" id="FAOZ01000031">
    <property type="protein sequence ID" value="CUU59722.1"/>
    <property type="molecule type" value="Genomic_DNA"/>
</dbReference>
<organism evidence="7 8">
    <name type="scientific">Parafrankia irregularis</name>
    <dbReference type="NCBI Taxonomy" id="795642"/>
    <lineage>
        <taxon>Bacteria</taxon>
        <taxon>Bacillati</taxon>
        <taxon>Actinomycetota</taxon>
        <taxon>Actinomycetes</taxon>
        <taxon>Frankiales</taxon>
        <taxon>Frankiaceae</taxon>
        <taxon>Parafrankia</taxon>
    </lineage>
</organism>
<dbReference type="InterPro" id="IPR005171">
    <property type="entry name" value="Cyt_c_oxidase_su4_prok"/>
</dbReference>
<reference evidence="8" key="1">
    <citation type="submission" date="2015-11" db="EMBL/GenBank/DDBJ databases">
        <authorList>
            <person name="Varghese N."/>
        </authorList>
    </citation>
    <scope>NUCLEOTIDE SEQUENCE [LARGE SCALE GENOMIC DNA]</scope>
    <source>
        <strain evidence="8">DSM 45899</strain>
    </source>
</reference>
<keyword evidence="4 6" id="KW-1133">Transmembrane helix</keyword>
<keyword evidence="3 6" id="KW-0812">Transmembrane</keyword>
<evidence type="ECO:0000256" key="4">
    <source>
        <dbReference type="ARBA" id="ARBA00022989"/>
    </source>
</evidence>
<keyword evidence="8" id="KW-1185">Reference proteome</keyword>
<dbReference type="Proteomes" id="UP000198802">
    <property type="component" value="Unassembled WGS sequence"/>
</dbReference>
<evidence type="ECO:0000313" key="7">
    <source>
        <dbReference type="EMBL" id="CUU59722.1"/>
    </source>
</evidence>
<feature type="transmembrane region" description="Helical" evidence="6">
    <location>
        <begin position="21"/>
        <end position="40"/>
    </location>
</feature>
<accession>A0A0S4QZ54</accession>
<keyword evidence="5 6" id="KW-0472">Membrane</keyword>
<gene>
    <name evidence="7" type="ORF">Ga0074812_13120</name>
</gene>
<proteinExistence type="predicted"/>
<protein>
    <submittedName>
        <fullName evidence="7">Cytochrome C oxidase subunit IV</fullName>
    </submittedName>
</protein>
<evidence type="ECO:0000256" key="6">
    <source>
        <dbReference type="SAM" id="Phobius"/>
    </source>
</evidence>
<dbReference type="GO" id="GO:0005886">
    <property type="term" value="C:plasma membrane"/>
    <property type="evidence" value="ECO:0007669"/>
    <property type="project" value="UniProtKB-SubCell"/>
</dbReference>
<name>A0A0S4QZ54_9ACTN</name>
<feature type="transmembrane region" description="Helical" evidence="6">
    <location>
        <begin position="81"/>
        <end position="100"/>
    </location>
</feature>
<evidence type="ECO:0000256" key="1">
    <source>
        <dbReference type="ARBA" id="ARBA00004651"/>
    </source>
</evidence>
<evidence type="ECO:0000256" key="2">
    <source>
        <dbReference type="ARBA" id="ARBA00022475"/>
    </source>
</evidence>
<evidence type="ECO:0000256" key="5">
    <source>
        <dbReference type="ARBA" id="ARBA00023136"/>
    </source>
</evidence>
<keyword evidence="2" id="KW-1003">Cell membrane</keyword>
<feature type="transmembrane region" description="Helical" evidence="6">
    <location>
        <begin position="52"/>
        <end position="69"/>
    </location>
</feature>
<comment type="subcellular location">
    <subcellularLocation>
        <location evidence="1">Cell membrane</location>
        <topology evidence="1">Multi-pass membrane protein</topology>
    </subcellularLocation>
</comment>
<dbReference type="Pfam" id="PF03626">
    <property type="entry name" value="COX4_pro"/>
    <property type="match status" value="1"/>
</dbReference>
<sequence length="101" mass="10678">MSTPLPPPGPISTAREGGDRVISLVAVVLVLVTGLSVWLAEDLAGDGVPGSALVMTIVAFKLRLVGLYFMELRHAPLTLKLLFHAWVVGVWGIIVGFQMAG</sequence>
<evidence type="ECO:0000256" key="3">
    <source>
        <dbReference type="ARBA" id="ARBA00022692"/>
    </source>
</evidence>
<dbReference type="AlphaFoldDB" id="A0A0S4QZ54"/>
<evidence type="ECO:0000313" key="8">
    <source>
        <dbReference type="Proteomes" id="UP000198802"/>
    </source>
</evidence>